<dbReference type="AlphaFoldDB" id="A0A9Q0RC04"/>
<dbReference type="OMA" id="IIICQHI"/>
<evidence type="ECO:0000256" key="1">
    <source>
        <dbReference type="ARBA" id="ARBA00010148"/>
    </source>
</evidence>
<dbReference type="GO" id="GO:0046961">
    <property type="term" value="F:proton-transporting ATPase activity, rotational mechanism"/>
    <property type="evidence" value="ECO:0007669"/>
    <property type="project" value="InterPro"/>
</dbReference>
<organism evidence="6 7">
    <name type="scientific">Anaeramoeba ignava</name>
    <name type="common">Anaerobic marine amoeba</name>
    <dbReference type="NCBI Taxonomy" id="1746090"/>
    <lineage>
        <taxon>Eukaryota</taxon>
        <taxon>Metamonada</taxon>
        <taxon>Anaeramoebidae</taxon>
        <taxon>Anaeramoeba</taxon>
    </lineage>
</organism>
<reference evidence="6" key="1">
    <citation type="submission" date="2022-10" db="EMBL/GenBank/DDBJ databases">
        <title>Novel sulphate-reducing endosymbionts in the free-living metamonad Anaeramoeba.</title>
        <authorList>
            <person name="Jerlstrom-Hultqvist J."/>
            <person name="Cepicka I."/>
            <person name="Gallot-Lavallee L."/>
            <person name="Salas-Leiva D."/>
            <person name="Curtis B.A."/>
            <person name="Zahonova K."/>
            <person name="Pipaliya S."/>
            <person name="Dacks J."/>
            <person name="Roger A.J."/>
        </authorList>
    </citation>
    <scope>NUCLEOTIDE SEQUENCE</scope>
    <source>
        <strain evidence="6">BMAN</strain>
    </source>
</reference>
<dbReference type="InterPro" id="IPR005772">
    <property type="entry name" value="ATPase_V1-cplx_fsu_euk"/>
</dbReference>
<evidence type="ECO:0000313" key="6">
    <source>
        <dbReference type="EMBL" id="KAJ5073244.1"/>
    </source>
</evidence>
<dbReference type="SUPFAM" id="SSF159468">
    <property type="entry name" value="AtpF-like"/>
    <property type="match status" value="1"/>
</dbReference>
<keyword evidence="7" id="KW-1185">Reference proteome</keyword>
<evidence type="ECO:0000256" key="3">
    <source>
        <dbReference type="ARBA" id="ARBA00022781"/>
    </source>
</evidence>
<dbReference type="Proteomes" id="UP001149090">
    <property type="component" value="Unassembled WGS sequence"/>
</dbReference>
<dbReference type="Pfam" id="PF01990">
    <property type="entry name" value="ATP-synt_F"/>
    <property type="match status" value="1"/>
</dbReference>
<dbReference type="PANTHER" id="PTHR13861:SF2">
    <property type="entry name" value="V-TYPE PROTON ATPASE SUBUNIT F"/>
    <property type="match status" value="1"/>
</dbReference>
<evidence type="ECO:0000256" key="2">
    <source>
        <dbReference type="ARBA" id="ARBA00022448"/>
    </source>
</evidence>
<comment type="function">
    <text evidence="5">Subunit of the V1 complex of vacuolar(H+)-ATPase (V-ATPase), a multisubunit enzyme composed of a peripheral complex (V1) that hydrolyzes ATP and a membrane integral complex (V0) that translocates protons. V-ATPase is responsible for acidifying and maintaining the pH of intracellular compartments.</text>
</comment>
<sequence length="125" mass="14081">MAQKTFLPNEGQLAAVIGDRDTVTGFILAGVGDSGLKKNPNFLIVDNKTPQDVIENSFHNFLSRRDIAIIIINQHIAELIRHLIDAHEDPIPVIVEIPSKDRPYDFSKDYIMARLVSMKAIKRMD</sequence>
<proteinExistence type="inferred from homology"/>
<dbReference type="InterPro" id="IPR008218">
    <property type="entry name" value="ATPase_V1-cplx_f_g_su"/>
</dbReference>
<comment type="caution">
    <text evidence="6">The sequence shown here is derived from an EMBL/GenBank/DDBJ whole genome shotgun (WGS) entry which is preliminary data.</text>
</comment>
<dbReference type="GO" id="GO:0033180">
    <property type="term" value="C:proton-transporting V-type ATPase, V1 domain"/>
    <property type="evidence" value="ECO:0007669"/>
    <property type="project" value="InterPro"/>
</dbReference>
<evidence type="ECO:0000313" key="7">
    <source>
        <dbReference type="Proteomes" id="UP001149090"/>
    </source>
</evidence>
<evidence type="ECO:0000256" key="5">
    <source>
        <dbReference type="PIRNR" id="PIRNR015945"/>
    </source>
</evidence>
<comment type="similarity">
    <text evidence="1 5">Belongs to the V-ATPase F subunit family.</text>
</comment>
<dbReference type="OrthoDB" id="10261947at2759"/>
<accession>A0A9Q0RC04</accession>
<keyword evidence="2 5" id="KW-0813">Transport</keyword>
<dbReference type="NCBIfam" id="TIGR01101">
    <property type="entry name" value="V_ATP_synt_F"/>
    <property type="match status" value="1"/>
</dbReference>
<gene>
    <name evidence="6" type="ORF">M0811_08926</name>
</gene>
<dbReference type="PANTHER" id="PTHR13861">
    <property type="entry name" value="VACUOLAR ATP SYNTHASE SUBUNIT F"/>
    <property type="match status" value="1"/>
</dbReference>
<dbReference type="Gene3D" id="3.40.50.10580">
    <property type="entry name" value="ATPase, V1 complex, subunit F"/>
    <property type="match status" value="1"/>
</dbReference>
<dbReference type="InterPro" id="IPR036906">
    <property type="entry name" value="ATPase_V1_fsu_sf"/>
</dbReference>
<protein>
    <recommendedName>
        <fullName evidence="5">V-type proton ATPase subunit F</fullName>
    </recommendedName>
</protein>
<dbReference type="EMBL" id="JAPDFW010000076">
    <property type="protein sequence ID" value="KAJ5073244.1"/>
    <property type="molecule type" value="Genomic_DNA"/>
</dbReference>
<keyword evidence="4 5" id="KW-0406">Ion transport</keyword>
<evidence type="ECO:0000256" key="4">
    <source>
        <dbReference type="ARBA" id="ARBA00023065"/>
    </source>
</evidence>
<comment type="subunit">
    <text evidence="5">V-ATPase is a heteromultimeric enzyme made up of two complexes: the ATP-hydrolytic V1 complex and the proton translocation V0 complex.</text>
</comment>
<name>A0A9Q0RC04_ANAIG</name>
<dbReference type="PIRSF" id="PIRSF015945">
    <property type="entry name" value="ATPase_V1_F_euk"/>
    <property type="match status" value="1"/>
</dbReference>
<keyword evidence="3 5" id="KW-0375">Hydrogen ion transport</keyword>